<evidence type="ECO:0000259" key="10">
    <source>
        <dbReference type="Pfam" id="PF12430"/>
    </source>
</evidence>
<feature type="domain" description="Abscisic acid G-protein coupled receptor-like" evidence="10">
    <location>
        <begin position="283"/>
        <end position="452"/>
    </location>
</feature>
<dbReference type="InterPro" id="IPR015672">
    <property type="entry name" value="GPHR/GTG"/>
</dbReference>
<feature type="transmembrane region" description="Helical" evidence="9">
    <location>
        <begin position="106"/>
        <end position="126"/>
    </location>
</feature>
<feature type="domain" description="Golgi pH regulator conserved" evidence="11">
    <location>
        <begin position="139"/>
        <end position="205"/>
    </location>
</feature>
<evidence type="ECO:0000259" key="11">
    <source>
        <dbReference type="Pfam" id="PF12537"/>
    </source>
</evidence>
<feature type="transmembrane region" description="Helical" evidence="9">
    <location>
        <begin position="72"/>
        <end position="94"/>
    </location>
</feature>
<dbReference type="AlphaFoldDB" id="A0A1I7Y9D6"/>
<evidence type="ECO:0000256" key="2">
    <source>
        <dbReference type="ARBA" id="ARBA00009478"/>
    </source>
</evidence>
<keyword evidence="4 9" id="KW-1133">Transmembrane helix</keyword>
<dbReference type="Pfam" id="PF12537">
    <property type="entry name" value="GPHR_N"/>
    <property type="match status" value="1"/>
</dbReference>
<protein>
    <submittedName>
        <fullName evidence="13">Golgi pH regulator</fullName>
    </submittedName>
</protein>
<keyword evidence="5 9" id="KW-0472">Membrane</keyword>
<comment type="catalytic activity">
    <reaction evidence="7">
        <text>bromide(in) = bromide(out)</text>
        <dbReference type="Rhea" id="RHEA:75383"/>
        <dbReference type="ChEBI" id="CHEBI:15858"/>
    </reaction>
</comment>
<keyword evidence="3 9" id="KW-0812">Transmembrane</keyword>
<comment type="catalytic activity">
    <reaction evidence="6">
        <text>iodide(out) = iodide(in)</text>
        <dbReference type="Rhea" id="RHEA:66324"/>
        <dbReference type="ChEBI" id="CHEBI:16382"/>
    </reaction>
</comment>
<evidence type="ECO:0000256" key="5">
    <source>
        <dbReference type="ARBA" id="ARBA00023136"/>
    </source>
</evidence>
<comment type="catalytic activity">
    <reaction evidence="8">
        <text>fluoride(in) = fluoride(out)</text>
        <dbReference type="Rhea" id="RHEA:76159"/>
        <dbReference type="ChEBI" id="CHEBI:17051"/>
    </reaction>
</comment>
<dbReference type="PANTHER" id="PTHR15948:SF0">
    <property type="entry name" value="GOLGI PH REGULATOR A-RELATED"/>
    <property type="match status" value="1"/>
</dbReference>
<evidence type="ECO:0000256" key="4">
    <source>
        <dbReference type="ARBA" id="ARBA00022989"/>
    </source>
</evidence>
<evidence type="ECO:0000313" key="12">
    <source>
        <dbReference type="Proteomes" id="UP000095287"/>
    </source>
</evidence>
<feature type="transmembrane region" description="Helical" evidence="9">
    <location>
        <begin position="294"/>
        <end position="316"/>
    </location>
</feature>
<dbReference type="GO" id="GO:0032580">
    <property type="term" value="C:Golgi cisterna membrane"/>
    <property type="evidence" value="ECO:0007669"/>
    <property type="project" value="TreeGrafter"/>
</dbReference>
<comment type="subcellular location">
    <subcellularLocation>
        <location evidence="1">Membrane</location>
        <topology evidence="1">Multi-pass membrane protein</topology>
    </subcellularLocation>
</comment>
<evidence type="ECO:0000256" key="3">
    <source>
        <dbReference type="ARBA" id="ARBA00022692"/>
    </source>
</evidence>
<evidence type="ECO:0000256" key="9">
    <source>
        <dbReference type="SAM" id="Phobius"/>
    </source>
</evidence>
<feature type="transmembrane region" description="Helical" evidence="9">
    <location>
        <begin position="428"/>
        <end position="450"/>
    </location>
</feature>
<evidence type="ECO:0000313" key="13">
    <source>
        <dbReference type="WBParaSite" id="L893_g13815.t1"/>
    </source>
</evidence>
<dbReference type="GO" id="GO:0051452">
    <property type="term" value="P:intracellular pH reduction"/>
    <property type="evidence" value="ECO:0007669"/>
    <property type="project" value="TreeGrafter"/>
</dbReference>
<accession>A0A1I7Y9D6</accession>
<evidence type="ECO:0000256" key="7">
    <source>
        <dbReference type="ARBA" id="ARBA00035085"/>
    </source>
</evidence>
<name>A0A1I7Y9D6_9BILA</name>
<dbReference type="GO" id="GO:0008308">
    <property type="term" value="F:voltage-gated monoatomic anion channel activity"/>
    <property type="evidence" value="ECO:0007669"/>
    <property type="project" value="TreeGrafter"/>
</dbReference>
<dbReference type="PANTHER" id="PTHR15948">
    <property type="entry name" value="G-PROTEIN COUPLED RECEPTOR 89-RELATED"/>
    <property type="match status" value="1"/>
</dbReference>
<feature type="transmembrane region" description="Helical" evidence="9">
    <location>
        <begin position="38"/>
        <end position="60"/>
    </location>
</feature>
<feature type="transmembrane region" description="Helical" evidence="9">
    <location>
        <begin position="146"/>
        <end position="166"/>
    </location>
</feature>
<evidence type="ECO:0000256" key="6">
    <source>
        <dbReference type="ARBA" id="ARBA00024145"/>
    </source>
</evidence>
<organism evidence="12 13">
    <name type="scientific">Steinernema glaseri</name>
    <dbReference type="NCBI Taxonomy" id="37863"/>
    <lineage>
        <taxon>Eukaryota</taxon>
        <taxon>Metazoa</taxon>
        <taxon>Ecdysozoa</taxon>
        <taxon>Nematoda</taxon>
        <taxon>Chromadorea</taxon>
        <taxon>Rhabditida</taxon>
        <taxon>Tylenchina</taxon>
        <taxon>Panagrolaimomorpha</taxon>
        <taxon>Strongyloidoidea</taxon>
        <taxon>Steinernematidae</taxon>
        <taxon>Steinernema</taxon>
    </lineage>
</organism>
<keyword evidence="12" id="KW-1185">Reference proteome</keyword>
<dbReference type="Pfam" id="PF12430">
    <property type="entry name" value="ABA_GPCR"/>
    <property type="match status" value="1"/>
</dbReference>
<dbReference type="WBParaSite" id="L893_g13815.t1">
    <property type="protein sequence ID" value="L893_g13815.t1"/>
    <property type="gene ID" value="L893_g13815"/>
</dbReference>
<comment type="similarity">
    <text evidence="2">Belongs to the Golgi pH regulator (TC 1.A.38) family.</text>
</comment>
<evidence type="ECO:0000256" key="8">
    <source>
        <dbReference type="ARBA" id="ARBA00044702"/>
    </source>
</evidence>
<evidence type="ECO:0000256" key="1">
    <source>
        <dbReference type="ARBA" id="ARBA00004141"/>
    </source>
</evidence>
<sequence>MADSWDWTVMLTSNVFFFGCGWLFFMKQLFRHYEVHQRLVQIIFSFTFSLSCIMFELIIFEIKDVLQSSSRLFFWQLTLRIMLIDLIVFIPAYLSLSAWKSLVKRTWVLPLTVGSWMVFIYFFWKIGGNFPILSRNHGIFTIEQAISRVGIIGVTVMAILSGFGAVNSPYTCMSYFTRSVSDVDISQLERKLTQTMDMIAAKKKRVVQYERELSHSAFSRGNSDSTRSGLFQRLLGSAGLSSSVTLKNQIDTLNSEIEPLEEFSRHLFLEVVEMRNMRDRQIYSKTWMGQLFNILGYFFSVYCIWKIIISTVNIVFDRVGKVDPVTKGMEILVHWLGFEIEVRYWSQQVSFVLIGLLALTSVRGLLVNLTKFFHRISSTKSSNLIILLFSEIMGMYFISYVLLIRMNMPDQYRSVITEVLGDLQFNFYHRWSDVIFLISALSSIAFLHLAHKRMPVS</sequence>
<feature type="transmembrane region" description="Helical" evidence="9">
    <location>
        <begin position="385"/>
        <end position="408"/>
    </location>
</feature>
<feature type="transmembrane region" description="Helical" evidence="9">
    <location>
        <begin position="351"/>
        <end position="373"/>
    </location>
</feature>
<dbReference type="InterPro" id="IPR025969">
    <property type="entry name" value="ABA_GPCR_dom"/>
</dbReference>
<dbReference type="InterPro" id="IPR022535">
    <property type="entry name" value="Golgi_pH-regulator_cons_dom"/>
</dbReference>
<proteinExistence type="inferred from homology"/>
<dbReference type="Proteomes" id="UP000095287">
    <property type="component" value="Unplaced"/>
</dbReference>
<feature type="transmembrane region" description="Helical" evidence="9">
    <location>
        <begin position="6"/>
        <end position="26"/>
    </location>
</feature>
<reference evidence="13" key="1">
    <citation type="submission" date="2016-11" db="UniProtKB">
        <authorList>
            <consortium name="WormBaseParasite"/>
        </authorList>
    </citation>
    <scope>IDENTIFICATION</scope>
</reference>